<reference evidence="3" key="2">
    <citation type="journal article" date="2020" name="Int. J. Syst. Evol. Microbiol.">
        <title>Genomic insights into a novel species Rhodoferax aquaticus sp. nov., isolated from freshwater.</title>
        <authorList>
            <person name="Li T."/>
            <person name="Zhuo Y."/>
            <person name="Jin C.Z."/>
            <person name="Wu X."/>
            <person name="Ko S.R."/>
            <person name="Jin F.J."/>
            <person name="Ahn C.Y."/>
            <person name="Oh H.M."/>
            <person name="Lee H.G."/>
            <person name="Jin L."/>
        </authorList>
    </citation>
    <scope>NUCLEOTIDE SEQUENCE [LARGE SCALE GENOMIC DNA]</scope>
    <source>
        <strain evidence="3">Gr-4</strain>
    </source>
</reference>
<feature type="domain" description="Mor transcription activator" evidence="1">
    <location>
        <begin position="9"/>
        <end position="107"/>
    </location>
</feature>
<gene>
    <name evidence="2" type="ORF">EXZ61_15715</name>
</gene>
<dbReference type="InterPro" id="IPR009057">
    <property type="entry name" value="Homeodomain-like_sf"/>
</dbReference>
<evidence type="ECO:0000313" key="2">
    <source>
        <dbReference type="EMBL" id="QDL55502.1"/>
    </source>
</evidence>
<dbReference type="Proteomes" id="UP000317365">
    <property type="component" value="Chromosome"/>
</dbReference>
<dbReference type="Pfam" id="PF08765">
    <property type="entry name" value="Mor"/>
    <property type="match status" value="1"/>
</dbReference>
<name>A0A515ES57_9BURK</name>
<sequence>MAGSKAAYTELLKELRELLLSSLNSAGVSLEIARSVADSTTNCLINTWGGSLIYFPKGRIENAKATREKIIENFKGNNALEVARMCNVSIPHVYRVLGKVHAEKKARN</sequence>
<dbReference type="InterPro" id="IPR014875">
    <property type="entry name" value="Mor_transcription_activator"/>
</dbReference>
<dbReference type="EMBL" id="CP036282">
    <property type="protein sequence ID" value="QDL55502.1"/>
    <property type="molecule type" value="Genomic_DNA"/>
</dbReference>
<dbReference type="KEGG" id="rhg:EXZ61_15715"/>
<keyword evidence="3" id="KW-1185">Reference proteome</keyword>
<dbReference type="RefSeq" id="WP_142812658.1">
    <property type="nucleotide sequence ID" value="NZ_CP036282.1"/>
</dbReference>
<accession>A0A515ES57</accession>
<organism evidence="2 3">
    <name type="scientific">Rhodoferax aquaticus</name>
    <dbReference type="NCBI Taxonomy" id="2527691"/>
    <lineage>
        <taxon>Bacteria</taxon>
        <taxon>Pseudomonadati</taxon>
        <taxon>Pseudomonadota</taxon>
        <taxon>Betaproteobacteria</taxon>
        <taxon>Burkholderiales</taxon>
        <taxon>Comamonadaceae</taxon>
        <taxon>Rhodoferax</taxon>
    </lineage>
</organism>
<dbReference type="SUPFAM" id="SSF46689">
    <property type="entry name" value="Homeodomain-like"/>
    <property type="match status" value="1"/>
</dbReference>
<evidence type="ECO:0000259" key="1">
    <source>
        <dbReference type="Pfam" id="PF08765"/>
    </source>
</evidence>
<evidence type="ECO:0000313" key="3">
    <source>
        <dbReference type="Proteomes" id="UP000317365"/>
    </source>
</evidence>
<dbReference type="AlphaFoldDB" id="A0A515ES57"/>
<reference evidence="3" key="1">
    <citation type="submission" date="2019-02" db="EMBL/GenBank/DDBJ databases">
        <title>Complete genome sequence of Rhodoferax sp. Gr-4.</title>
        <authorList>
            <person name="Jin L."/>
        </authorList>
    </citation>
    <scope>NUCLEOTIDE SEQUENCE [LARGE SCALE GENOMIC DNA]</scope>
    <source>
        <strain evidence="3">Gr-4</strain>
    </source>
</reference>
<proteinExistence type="predicted"/>
<protein>
    <recommendedName>
        <fullName evidence="1">Mor transcription activator domain-containing protein</fullName>
    </recommendedName>
</protein>